<evidence type="ECO:0000256" key="1">
    <source>
        <dbReference type="SAM" id="Phobius"/>
    </source>
</evidence>
<dbReference type="InterPro" id="IPR008984">
    <property type="entry name" value="SMAD_FHA_dom_sf"/>
</dbReference>
<feature type="domain" description="FHA" evidence="2">
    <location>
        <begin position="31"/>
        <end position="81"/>
    </location>
</feature>
<dbReference type="AlphaFoldDB" id="A0A931NCT0"/>
<keyword evidence="1" id="KW-0472">Membrane</keyword>
<dbReference type="Proteomes" id="UP000620139">
    <property type="component" value="Unassembled WGS sequence"/>
</dbReference>
<dbReference type="CDD" id="cd00060">
    <property type="entry name" value="FHA"/>
    <property type="match status" value="1"/>
</dbReference>
<keyword evidence="1" id="KW-1133">Transmembrane helix</keyword>
<dbReference type="EMBL" id="JAEDAL010000002">
    <property type="protein sequence ID" value="MBH9552347.1"/>
    <property type="molecule type" value="Genomic_DNA"/>
</dbReference>
<feature type="transmembrane region" description="Helical" evidence="1">
    <location>
        <begin position="164"/>
        <end position="185"/>
    </location>
</feature>
<feature type="transmembrane region" description="Helical" evidence="1">
    <location>
        <begin position="254"/>
        <end position="272"/>
    </location>
</feature>
<gene>
    <name evidence="3" type="ORF">I7X43_05715</name>
</gene>
<dbReference type="Pfam" id="PF16697">
    <property type="entry name" value="Yop-YscD_cpl"/>
    <property type="match status" value="1"/>
</dbReference>
<dbReference type="Gene3D" id="2.60.200.20">
    <property type="match status" value="1"/>
</dbReference>
<protein>
    <submittedName>
        <fullName evidence="3">FHA domain-containing protein</fullName>
    </submittedName>
</protein>
<evidence type="ECO:0000313" key="3">
    <source>
        <dbReference type="EMBL" id="MBH9552347.1"/>
    </source>
</evidence>
<dbReference type="PROSITE" id="PS50006">
    <property type="entry name" value="FHA_DOMAIN"/>
    <property type="match status" value="1"/>
</dbReference>
<keyword evidence="1" id="KW-0812">Transmembrane</keyword>
<reference evidence="3" key="1">
    <citation type="submission" date="2020-12" db="EMBL/GenBank/DDBJ databases">
        <title>The genome sequence of Inhella sp. 4Y17.</title>
        <authorList>
            <person name="Liu Y."/>
        </authorList>
    </citation>
    <scope>NUCLEOTIDE SEQUENCE</scope>
    <source>
        <strain evidence="3">4Y10</strain>
    </source>
</reference>
<evidence type="ECO:0000259" key="2">
    <source>
        <dbReference type="PROSITE" id="PS50006"/>
    </source>
</evidence>
<evidence type="ECO:0000313" key="4">
    <source>
        <dbReference type="Proteomes" id="UP000620139"/>
    </source>
</evidence>
<dbReference type="InterPro" id="IPR032030">
    <property type="entry name" value="YscD_cytoplasmic_dom"/>
</dbReference>
<organism evidence="3 4">
    <name type="scientific">Inhella gelatinilytica</name>
    <dbReference type="NCBI Taxonomy" id="2795030"/>
    <lineage>
        <taxon>Bacteria</taxon>
        <taxon>Pseudomonadati</taxon>
        <taxon>Pseudomonadota</taxon>
        <taxon>Betaproteobacteria</taxon>
        <taxon>Burkholderiales</taxon>
        <taxon>Sphaerotilaceae</taxon>
        <taxon>Inhella</taxon>
    </lineage>
</organism>
<accession>A0A931NCT0</accession>
<keyword evidence="4" id="KW-1185">Reference proteome</keyword>
<name>A0A931NCT0_9BURK</name>
<feature type="transmembrane region" description="Helical" evidence="1">
    <location>
        <begin position="126"/>
        <end position="144"/>
    </location>
</feature>
<feature type="transmembrane region" description="Helical" evidence="1">
    <location>
        <begin position="197"/>
        <end position="217"/>
    </location>
</feature>
<sequence length="332" mass="36230">MKPLALIDVMDGDVARHSVPVFADAQGGATLCVGRSLDCDVVLDDPHVAAVHAQMRVEATPVARLTLLPSLNGGWLGTHPLRGGTTVDWQADTVVQLGQSRLRLRHAAAAVAPETPPVQAVAHHRWAHRGILPLLILICLLWFGGEQWLRSEPGTPLVDYARPLLGVGLGALLWAGVWALVTQVFQRRFPFGAHLQRTLWVVVLAAAADEALAALAFVGSWPALLSVAEWLGPIALATLAVWQGQLALPRRQQWVRGAALLGFLVWMGMSWVSDEGVQHRWRPPYMAGLLPPEWRLAPLRSVDALLEEAERLEPELAAKAKRDPKGREESQD</sequence>
<dbReference type="RefSeq" id="WP_198099968.1">
    <property type="nucleotide sequence ID" value="NZ_JAEDAL010000002.1"/>
</dbReference>
<dbReference type="SUPFAM" id="SSF49879">
    <property type="entry name" value="SMAD/FHA domain"/>
    <property type="match status" value="1"/>
</dbReference>
<dbReference type="InterPro" id="IPR000253">
    <property type="entry name" value="FHA_dom"/>
</dbReference>
<proteinExistence type="predicted"/>
<comment type="caution">
    <text evidence="3">The sequence shown here is derived from an EMBL/GenBank/DDBJ whole genome shotgun (WGS) entry which is preliminary data.</text>
</comment>